<reference evidence="5 6" key="1">
    <citation type="submission" date="2015-12" db="EMBL/GenBank/DDBJ databases">
        <title>The genome of Folsomia candida.</title>
        <authorList>
            <person name="Faddeeva A."/>
            <person name="Derks M.F."/>
            <person name="Anvar Y."/>
            <person name="Smit S."/>
            <person name="Van Straalen N."/>
            <person name="Roelofs D."/>
        </authorList>
    </citation>
    <scope>NUCLEOTIDE SEQUENCE [LARGE SCALE GENOMIC DNA]</scope>
    <source>
        <strain evidence="5 6">VU population</strain>
        <tissue evidence="5">Whole body</tissue>
    </source>
</reference>
<gene>
    <name evidence="5" type="ORF">Fcan01_10959</name>
</gene>
<dbReference type="Gene3D" id="3.40.50.300">
    <property type="entry name" value="P-loop containing nucleotide triphosphate hydrolases"/>
    <property type="match status" value="1"/>
</dbReference>
<dbReference type="InterPro" id="IPR027417">
    <property type="entry name" value="P-loop_NTPase"/>
</dbReference>
<feature type="region of interest" description="Disordered" evidence="3">
    <location>
        <begin position="787"/>
        <end position="815"/>
    </location>
</feature>
<evidence type="ECO:0000313" key="5">
    <source>
        <dbReference type="EMBL" id="OXA53506.1"/>
    </source>
</evidence>
<dbReference type="Gene3D" id="1.25.40.10">
    <property type="entry name" value="Tetratricopeptide repeat domain"/>
    <property type="match status" value="2"/>
</dbReference>
<dbReference type="PANTHER" id="PTHR45641">
    <property type="entry name" value="TETRATRICOPEPTIDE REPEAT PROTEIN (AFU_ORTHOLOGUE AFUA_6G03870)"/>
    <property type="match status" value="1"/>
</dbReference>
<keyword evidence="1" id="KW-0677">Repeat</keyword>
<dbReference type="Proteomes" id="UP000198287">
    <property type="component" value="Unassembled WGS sequence"/>
</dbReference>
<dbReference type="InterPro" id="IPR011990">
    <property type="entry name" value="TPR-like_helical_dom_sf"/>
</dbReference>
<dbReference type="EMBL" id="LNIX01000005">
    <property type="protein sequence ID" value="OXA53506.1"/>
    <property type="molecule type" value="Genomic_DNA"/>
</dbReference>
<protein>
    <submittedName>
        <fullName evidence="5">Kinesin light chain 4</fullName>
    </submittedName>
</protein>
<sequence length="859" mass="98845">MSNNFPISDVVQILVQDPYLVRHKDEFAELLGIDAATRGTLKKLCNFDIETSRAYFTRLLEDWVGPLGKEATLTKLHDVLETGKFRTVADQLKQLDCFLWKEKLSKNGLDIPCRTKWYVERTQEEQKILHYKNIENGIIIHGQDGIGKTQLVLKTFNSTSKPLLVYHFLRGDSIINLRESLEKYARLVGCPTKKGGMEKSLSELFKSVCRKMYGKDLVTVIDGLNILGDDGNELRQEIKKVIECCSTLDRPKPFLVITTLRTDLIPKDVDTFSWGYLELFVFTDEEAETFVRQKLFNENSTDIKQLNKELGNYPIAINQAVETIKRINYAKLETYSIKTYLSEYRRLGSSITMESEEIGVPKSMVTIAKMIISQLNNAEGPDGILAVQILELLAFIDGDGISRENLENISKHWQGFDSNKVKNSVDLLYKYSFISRKDSGTIFIHRVVQNVLQFYLRRLHATENTEKLRLLDFFTKLPPEFIKSSQSRLGHLARMWTIFSRRYLNIGHPHLHGIANQIYFAYGKFGLFSQAKSFIFEQSEIFANQLGDENVNTLKIQKSCGIAMRNLGKYIQAEKIFKDVHAQQEGLLGNKHPETLDTEHWIVSMYWRRKMNNNEAETVIKDLINKCREVGETEIEMKATQVLAFILADNDDTRGSFDKLLEVWEWRRDKFGDNHSHTVAALHNLAHSKYQLRQYNEAFQDFSNILEKFIESRTPADTLKSEYWKIMCESKMIGFVGNVGCDLPNCVRKLEQLYEKQKKLGFDKNHPDILRTLESIKVIEKQLNVADQPRQDSVDNPSSSVPAPQSRPVLVNVRTSQTPRDEDTVSCCWKMLCCCCTRKTTRYGNARRLSTSSQAQLIQ</sequence>
<comment type="caution">
    <text evidence="5">The sequence shown here is derived from an EMBL/GenBank/DDBJ whole genome shotgun (WGS) entry which is preliminary data.</text>
</comment>
<evidence type="ECO:0000256" key="1">
    <source>
        <dbReference type="ARBA" id="ARBA00022737"/>
    </source>
</evidence>
<dbReference type="SUPFAM" id="SSF52540">
    <property type="entry name" value="P-loop containing nucleoside triphosphate hydrolases"/>
    <property type="match status" value="1"/>
</dbReference>
<organism evidence="5 6">
    <name type="scientific">Folsomia candida</name>
    <name type="common">Springtail</name>
    <dbReference type="NCBI Taxonomy" id="158441"/>
    <lineage>
        <taxon>Eukaryota</taxon>
        <taxon>Metazoa</taxon>
        <taxon>Ecdysozoa</taxon>
        <taxon>Arthropoda</taxon>
        <taxon>Hexapoda</taxon>
        <taxon>Collembola</taxon>
        <taxon>Entomobryomorpha</taxon>
        <taxon>Isotomoidea</taxon>
        <taxon>Isotomidae</taxon>
        <taxon>Proisotominae</taxon>
        <taxon>Folsomia</taxon>
    </lineage>
</organism>
<evidence type="ECO:0000313" key="6">
    <source>
        <dbReference type="Proteomes" id="UP000198287"/>
    </source>
</evidence>
<feature type="compositionally biased region" description="Polar residues" evidence="3">
    <location>
        <begin position="794"/>
        <end position="803"/>
    </location>
</feature>
<dbReference type="InterPro" id="IPR056681">
    <property type="entry name" value="DUF7779"/>
</dbReference>
<dbReference type="PANTHER" id="PTHR45641:SF19">
    <property type="entry name" value="NEPHROCYSTIN-3"/>
    <property type="match status" value="1"/>
</dbReference>
<dbReference type="SUPFAM" id="SSF48452">
    <property type="entry name" value="TPR-like"/>
    <property type="match status" value="1"/>
</dbReference>
<dbReference type="OrthoDB" id="5985681at2759"/>
<keyword evidence="2" id="KW-0802">TPR repeat</keyword>
<proteinExistence type="predicted"/>
<keyword evidence="6" id="KW-1185">Reference proteome</keyword>
<evidence type="ECO:0000256" key="3">
    <source>
        <dbReference type="SAM" id="MobiDB-lite"/>
    </source>
</evidence>
<evidence type="ECO:0000256" key="2">
    <source>
        <dbReference type="ARBA" id="ARBA00022803"/>
    </source>
</evidence>
<feature type="domain" description="DUF7779" evidence="4">
    <location>
        <begin position="386"/>
        <end position="453"/>
    </location>
</feature>
<accession>A0A226EA53</accession>
<dbReference type="Pfam" id="PF25000">
    <property type="entry name" value="DUF7779"/>
    <property type="match status" value="1"/>
</dbReference>
<dbReference type="AlphaFoldDB" id="A0A226EA53"/>
<evidence type="ECO:0000259" key="4">
    <source>
        <dbReference type="Pfam" id="PF25000"/>
    </source>
</evidence>
<name>A0A226EA53_FOLCA</name>